<feature type="transmembrane region" description="Helical" evidence="1">
    <location>
        <begin position="158"/>
        <end position="178"/>
    </location>
</feature>
<evidence type="ECO:0000256" key="1">
    <source>
        <dbReference type="SAM" id="Phobius"/>
    </source>
</evidence>
<sequence>MRLRQFTLPVGFGLLGVVPALVLLAFDRYLFVLGVVSTSCLAALCGTAVWAGAAGPTPTRQRGALVGALATLTGGLLAGPVLAVPVVVTDGAAAPGAVLEALALVTMATGLAGLATAPFAAVLGVVVATRPSLGLPRSTRPVRWVVRLSPPATTYRQLGAVVCVLTLACLGCGVVQYADVTTPTVGDAPTDAGADAPAAEQVAQAQARTRSVSYTATVTQAAYGPNGSREGTPQSFVFEHDRQNDRVRVVTSGAFGSSSSLWTEDGIWHWRGNDTTPDPNELRVDRRTLLPSERFGVVAVTDAPARVVDRTASNVTVRYPTPASRTGEPHPYPGNRTVTIDRETGRLVAIETVRVEPDGRVAVERISFERYGETTVERPDTPIRPFRLHVLDLLQGPLNGETPLHS</sequence>
<keyword evidence="1" id="KW-0472">Membrane</keyword>
<feature type="transmembrane region" description="Helical" evidence="1">
    <location>
        <begin position="32"/>
        <end position="53"/>
    </location>
</feature>
<reference evidence="2 3" key="1">
    <citation type="submission" date="2019-12" db="EMBL/GenBank/DDBJ databases">
        <title>Halocatena pleomorpha gen. nov. sp. nov., an extremely halophilic archaeon of family Halobacteriaceae isolated from saltpan soil.</title>
        <authorList>
            <person name="Pal Y."/>
            <person name="Verma A."/>
            <person name="Krishnamurthi S."/>
            <person name="Kumar P."/>
        </authorList>
    </citation>
    <scope>NUCLEOTIDE SEQUENCE [LARGE SCALE GENOMIC DNA]</scope>
    <source>
        <strain evidence="2 3">JCM 16495</strain>
    </source>
</reference>
<dbReference type="EMBL" id="WSZK01000029">
    <property type="protein sequence ID" value="MWG35992.1"/>
    <property type="molecule type" value="Genomic_DNA"/>
</dbReference>
<feature type="transmembrane region" description="Helical" evidence="1">
    <location>
        <begin position="101"/>
        <end position="128"/>
    </location>
</feature>
<protein>
    <submittedName>
        <fullName evidence="2">Uncharacterized protein</fullName>
    </submittedName>
</protein>
<name>A0A6B0GMB0_9EURY</name>
<feature type="transmembrane region" description="Helical" evidence="1">
    <location>
        <begin position="7"/>
        <end position="26"/>
    </location>
</feature>
<evidence type="ECO:0000313" key="2">
    <source>
        <dbReference type="EMBL" id="MWG35992.1"/>
    </source>
</evidence>
<comment type="caution">
    <text evidence="2">The sequence shown here is derived from an EMBL/GenBank/DDBJ whole genome shotgun (WGS) entry which is preliminary data.</text>
</comment>
<keyword evidence="1" id="KW-0812">Transmembrane</keyword>
<organism evidence="2 3">
    <name type="scientific">Halomarina oriensis</name>
    <dbReference type="NCBI Taxonomy" id="671145"/>
    <lineage>
        <taxon>Archaea</taxon>
        <taxon>Methanobacteriati</taxon>
        <taxon>Methanobacteriota</taxon>
        <taxon>Stenosarchaea group</taxon>
        <taxon>Halobacteria</taxon>
        <taxon>Halobacteriales</taxon>
        <taxon>Natronomonadaceae</taxon>
        <taxon>Halomarina</taxon>
    </lineage>
</organism>
<keyword evidence="1" id="KW-1133">Transmembrane helix</keyword>
<dbReference type="AlphaFoldDB" id="A0A6B0GMB0"/>
<evidence type="ECO:0000313" key="3">
    <source>
        <dbReference type="Proteomes" id="UP000451471"/>
    </source>
</evidence>
<dbReference type="OrthoDB" id="386675at2157"/>
<accession>A0A6B0GMB0</accession>
<proteinExistence type="predicted"/>
<dbReference type="Proteomes" id="UP000451471">
    <property type="component" value="Unassembled WGS sequence"/>
</dbReference>
<keyword evidence="3" id="KW-1185">Reference proteome</keyword>
<dbReference type="RefSeq" id="WP_158205660.1">
    <property type="nucleotide sequence ID" value="NZ_WSZK01000029.1"/>
</dbReference>
<feature type="transmembrane region" description="Helical" evidence="1">
    <location>
        <begin position="65"/>
        <end position="89"/>
    </location>
</feature>
<gene>
    <name evidence="2" type="ORF">GQS65_16110</name>
</gene>